<keyword evidence="4" id="KW-1185">Reference proteome</keyword>
<sequence length="127" mass="14284">MSSTQILDQALIESGRDIPLTELLFAKRVLDNYLAVAKETSPTELLVEMREAAKGVEYFKTESNPCEARNVISKMFEAIEDALSFEDFKTIASKPQQALHELIEDRAQLIKHERGLLLAAGYDLSRV</sequence>
<dbReference type="Proteomes" id="UP000027219">
    <property type="component" value="Unassembled WGS sequence"/>
</dbReference>
<evidence type="ECO:0000313" key="4">
    <source>
        <dbReference type="Proteomes" id="UP000027219"/>
    </source>
</evidence>
<proteinExistence type="predicted"/>
<dbReference type="EMBL" id="VXDD01000005">
    <property type="protein sequence ID" value="KAB0300064.1"/>
    <property type="molecule type" value="Genomic_DNA"/>
</dbReference>
<evidence type="ECO:0000313" key="6">
    <source>
        <dbReference type="Proteomes" id="UP000326789"/>
    </source>
</evidence>
<accession>A0A066ULS5</accession>
<dbReference type="Proteomes" id="UP000326789">
    <property type="component" value="Unassembled WGS sequence"/>
</dbReference>
<comment type="caution">
    <text evidence="3">The sequence shown here is derived from an EMBL/GenBank/DDBJ whole genome shotgun (WGS) entry which is preliminary data.</text>
</comment>
<evidence type="ECO:0000313" key="1">
    <source>
        <dbReference type="EMBL" id="KAB0285243.1"/>
    </source>
</evidence>
<evidence type="ECO:0000313" key="2">
    <source>
        <dbReference type="EMBL" id="KAB0300064.1"/>
    </source>
</evidence>
<protein>
    <submittedName>
        <fullName evidence="3">Uncharacterized protein</fullName>
    </submittedName>
</protein>
<reference evidence="3 4" key="1">
    <citation type="submission" date="2014-02" db="EMBL/GenBank/DDBJ databases">
        <title>Vibrio fortis Dalian14 Genome Sequencing.</title>
        <authorList>
            <person name="Wang Y."/>
            <person name="Song L."/>
            <person name="Liu G."/>
            <person name="Ding J."/>
        </authorList>
    </citation>
    <scope>NUCLEOTIDE SEQUENCE [LARGE SCALE GENOMIC DNA]</scope>
    <source>
        <strain evidence="3 4">Dalian14</strain>
    </source>
</reference>
<evidence type="ECO:0000313" key="5">
    <source>
        <dbReference type="Proteomes" id="UP000326687"/>
    </source>
</evidence>
<reference evidence="2 5" key="2">
    <citation type="submission" date="2019-09" db="EMBL/GenBank/DDBJ databases">
        <title>Vibrio Fortis S7-72.</title>
        <authorList>
            <person name="Das S.K."/>
        </authorList>
    </citation>
    <scope>NUCLEOTIDE SEQUENCE [LARGE SCALE GENOMIC DNA]</scope>
    <source>
        <strain evidence="2 5">S7-72</strain>
    </source>
</reference>
<dbReference type="EMBL" id="VWSE01000010">
    <property type="protein sequence ID" value="KAB0285243.1"/>
    <property type="molecule type" value="Genomic_DNA"/>
</dbReference>
<dbReference type="EMBL" id="JFFR01000024">
    <property type="protein sequence ID" value="KDN28020.1"/>
    <property type="molecule type" value="Genomic_DNA"/>
</dbReference>
<name>A0A066ULS5_9VIBR</name>
<reference evidence="1 6" key="3">
    <citation type="submission" date="2019-09" db="EMBL/GenBank/DDBJ databases">
        <title>Whole genome sequence of Vibrio fortis.</title>
        <authorList>
            <person name="Das S.K."/>
        </authorList>
    </citation>
    <scope>NUCLEOTIDE SEQUENCE [LARGE SCALE GENOMIC DNA]</scope>
    <source>
        <strain evidence="1 6">AN60</strain>
    </source>
</reference>
<organism evidence="3 4">
    <name type="scientific">Vibrio fortis</name>
    <dbReference type="NCBI Taxonomy" id="212667"/>
    <lineage>
        <taxon>Bacteria</taxon>
        <taxon>Pseudomonadati</taxon>
        <taxon>Pseudomonadota</taxon>
        <taxon>Gammaproteobacteria</taxon>
        <taxon>Vibrionales</taxon>
        <taxon>Vibrionaceae</taxon>
        <taxon>Vibrio</taxon>
    </lineage>
</organism>
<dbReference type="RefSeq" id="WP_032551789.1">
    <property type="nucleotide sequence ID" value="NZ_BTGL01000025.1"/>
</dbReference>
<gene>
    <name evidence="1" type="ORF">F2P58_22185</name>
    <name evidence="2" type="ORF">F2Z80_23385</name>
    <name evidence="3" type="ORF">VFDL14_24305</name>
</gene>
<dbReference type="AlphaFoldDB" id="A0A066ULS5"/>
<dbReference type="Proteomes" id="UP000326687">
    <property type="component" value="Unassembled WGS sequence"/>
</dbReference>
<evidence type="ECO:0000313" key="3">
    <source>
        <dbReference type="EMBL" id="KDN28020.1"/>
    </source>
</evidence>
<dbReference type="OrthoDB" id="5900324at2"/>